<dbReference type="Proteomes" id="UP000451860">
    <property type="component" value="Unassembled WGS sequence"/>
</dbReference>
<feature type="compositionally biased region" description="Gly residues" evidence="1">
    <location>
        <begin position="327"/>
        <end position="339"/>
    </location>
</feature>
<feature type="compositionally biased region" description="Low complexity" evidence="1">
    <location>
        <begin position="357"/>
        <end position="371"/>
    </location>
</feature>
<proteinExistence type="predicted"/>
<reference evidence="3 4" key="1">
    <citation type="submission" date="2019-10" db="EMBL/GenBank/DDBJ databases">
        <title>Georgenia wutianyii sp. nov. and Georgenia yuyongxinii sp. nov. isolated from plateau pika (Ochotona curzoniae) in the Qinghai-Tibet plateau of China.</title>
        <authorList>
            <person name="Tian Z."/>
        </authorList>
    </citation>
    <scope>NUCLEOTIDE SEQUENCE [LARGE SCALE GENOMIC DNA]</scope>
    <source>
        <strain evidence="3 4">DSM 21501</strain>
    </source>
</reference>
<dbReference type="OrthoDB" id="5181663at2"/>
<feature type="transmembrane region" description="Helical" evidence="2">
    <location>
        <begin position="224"/>
        <end position="244"/>
    </location>
</feature>
<evidence type="ECO:0000256" key="1">
    <source>
        <dbReference type="SAM" id="MobiDB-lite"/>
    </source>
</evidence>
<keyword evidence="2" id="KW-0472">Membrane</keyword>
<feature type="transmembrane region" description="Helical" evidence="2">
    <location>
        <begin position="168"/>
        <end position="191"/>
    </location>
</feature>
<evidence type="ECO:0000313" key="3">
    <source>
        <dbReference type="EMBL" id="KAE8763435.1"/>
    </source>
</evidence>
<keyword evidence="4" id="KW-1185">Reference proteome</keyword>
<evidence type="ECO:0000313" key="4">
    <source>
        <dbReference type="Proteomes" id="UP000451860"/>
    </source>
</evidence>
<keyword evidence="2" id="KW-1133">Transmembrane helix</keyword>
<name>A0A7J5UM33_9MICO</name>
<feature type="transmembrane region" description="Helical" evidence="2">
    <location>
        <begin position="107"/>
        <end position="126"/>
    </location>
</feature>
<gene>
    <name evidence="3" type="ORF">GB883_14235</name>
</gene>
<protein>
    <submittedName>
        <fullName evidence="3">Conjugal transfer protein TrbL</fullName>
    </submittedName>
</protein>
<feature type="region of interest" description="Disordered" evidence="1">
    <location>
        <begin position="326"/>
        <end position="387"/>
    </location>
</feature>
<feature type="region of interest" description="Disordered" evidence="1">
    <location>
        <begin position="402"/>
        <end position="438"/>
    </location>
</feature>
<keyword evidence="2" id="KW-0812">Transmembrane</keyword>
<sequence>MGEMSVCDLPGITTICSAAGDGAATALAAGFEWLASAVAGVAAVLIESVWALFETTTFVDVTTGHFRSVYAIVFGIAVFVMLGFFLLQVIGGMVRREPAALSRAALGLAKSVLGSFVVLALVAACLEITDRLCIGIVHATGTTMSEMGDRLNLLTASLLLTTAGGPGVAILLTLFIGGLTAGAAFIVWLSLLVRKALLLIAVVFAPVALAGATWDATRGWVGRWASFVVALIVSKLVIVVVFLLATAQVASPIDADVQSLADPLAGVVLLLVAGFAPYLTYKAINFMGFDMYHAMSAEQEAKHALNRPLPVPTSLLARKPAKVLDMGGPGASTSGGGGRPPAPSKGAAPTATPPTPASTASGGAGAARAASGGAGAGGGAAGAGAAAAGAGLAVAGASIAHKAATAGPRAGAAVAGAVEHQHGPNSPQESTPHPGGSR</sequence>
<feature type="compositionally biased region" description="Gly residues" evidence="1">
    <location>
        <begin position="372"/>
        <end position="382"/>
    </location>
</feature>
<accession>A0A7J5UM33</accession>
<feature type="transmembrane region" description="Helical" evidence="2">
    <location>
        <begin position="264"/>
        <end position="281"/>
    </location>
</feature>
<feature type="transmembrane region" description="Helical" evidence="2">
    <location>
        <begin position="33"/>
        <end position="53"/>
    </location>
</feature>
<dbReference type="AlphaFoldDB" id="A0A7J5UM33"/>
<feature type="compositionally biased region" description="Low complexity" evidence="1">
    <location>
        <begin position="402"/>
        <end position="417"/>
    </location>
</feature>
<dbReference type="EMBL" id="WHJE01000073">
    <property type="protein sequence ID" value="KAE8763435.1"/>
    <property type="molecule type" value="Genomic_DNA"/>
</dbReference>
<organism evidence="3 4">
    <name type="scientific">Georgenia thermotolerans</name>
    <dbReference type="NCBI Taxonomy" id="527326"/>
    <lineage>
        <taxon>Bacteria</taxon>
        <taxon>Bacillati</taxon>
        <taxon>Actinomycetota</taxon>
        <taxon>Actinomycetes</taxon>
        <taxon>Micrococcales</taxon>
        <taxon>Bogoriellaceae</taxon>
        <taxon>Georgenia</taxon>
    </lineage>
</organism>
<feature type="transmembrane region" description="Helical" evidence="2">
    <location>
        <begin position="65"/>
        <end position="87"/>
    </location>
</feature>
<comment type="caution">
    <text evidence="3">The sequence shown here is derived from an EMBL/GenBank/DDBJ whole genome shotgun (WGS) entry which is preliminary data.</text>
</comment>
<feature type="transmembrane region" description="Helical" evidence="2">
    <location>
        <begin position="197"/>
        <end position="217"/>
    </location>
</feature>
<evidence type="ECO:0000256" key="2">
    <source>
        <dbReference type="SAM" id="Phobius"/>
    </source>
</evidence>